<evidence type="ECO:0000259" key="8">
    <source>
        <dbReference type="PROSITE" id="PS50893"/>
    </source>
</evidence>
<dbReference type="PROSITE" id="PS00211">
    <property type="entry name" value="ABC_TRANSPORTER_1"/>
    <property type="match status" value="1"/>
</dbReference>
<dbReference type="InterPro" id="IPR003439">
    <property type="entry name" value="ABC_transporter-like_ATP-bd"/>
</dbReference>
<dbReference type="Pfam" id="PF00005">
    <property type="entry name" value="ABC_tran"/>
    <property type="match status" value="1"/>
</dbReference>
<organism evidence="9 10">
    <name type="scientific">Anoxybacteroides tepidamans</name>
    <dbReference type="NCBI Taxonomy" id="265948"/>
    <lineage>
        <taxon>Bacteria</taxon>
        <taxon>Bacillati</taxon>
        <taxon>Bacillota</taxon>
        <taxon>Bacilli</taxon>
        <taxon>Bacillales</taxon>
        <taxon>Anoxybacillaceae</taxon>
        <taxon>Anoxybacteroides</taxon>
    </lineage>
</organism>
<comment type="catalytic activity">
    <reaction evidence="4">
        <text>a quaternary ammonium(out) + ATP + H2O = a quaternary ammonium(in) + ADP + phosphate + H(+)</text>
        <dbReference type="Rhea" id="RHEA:11036"/>
        <dbReference type="ChEBI" id="CHEBI:15377"/>
        <dbReference type="ChEBI" id="CHEBI:15378"/>
        <dbReference type="ChEBI" id="CHEBI:30616"/>
        <dbReference type="ChEBI" id="CHEBI:35267"/>
        <dbReference type="ChEBI" id="CHEBI:43474"/>
        <dbReference type="ChEBI" id="CHEBI:456216"/>
        <dbReference type="EC" id="7.6.2.9"/>
    </reaction>
</comment>
<keyword evidence="3 9" id="KW-0067">ATP-binding</keyword>
<name>A0A7W8IRF3_9BACL</name>
<evidence type="ECO:0000256" key="2">
    <source>
        <dbReference type="ARBA" id="ARBA00022741"/>
    </source>
</evidence>
<sequence length="240" mass="27130">MTLMAEGVKKCYNNRLVLKGINLLVEPHEFVCILGNSGGGKSTLLNLLAGFIKPDEGVIKVNGVKVTQPSKERGVVFQDHALFPWYTVIENIAFGPIVQGVPKQEALKKAMNYLKLIGLQEYAYHYPMQLSGGMKQRVGIARALAGEPEILLMDEPFGALDLFTRENMRSELIRIWNELKPTIIFITHDIAEAVYLADRIIVIRNGVVAVENKIDLPRPRNYHDPEFRILIEEIEKNFMN</sequence>
<feature type="domain" description="ABC transporter" evidence="8">
    <location>
        <begin position="3"/>
        <end position="230"/>
    </location>
</feature>
<evidence type="ECO:0000313" key="10">
    <source>
        <dbReference type="Proteomes" id="UP000520011"/>
    </source>
</evidence>
<evidence type="ECO:0000313" key="9">
    <source>
        <dbReference type="EMBL" id="MBB5325385.1"/>
    </source>
</evidence>
<dbReference type="PANTHER" id="PTHR42788:SF13">
    <property type="entry name" value="ALIPHATIC SULFONATES IMPORT ATP-BINDING PROTEIN SSUB"/>
    <property type="match status" value="1"/>
</dbReference>
<keyword evidence="2" id="KW-0547">Nucleotide-binding</keyword>
<dbReference type="AlphaFoldDB" id="A0A7W8IRF3"/>
<dbReference type="EC" id="7.6.2.9" evidence="6"/>
<dbReference type="PROSITE" id="PS50893">
    <property type="entry name" value="ABC_TRANSPORTER_2"/>
    <property type="match status" value="1"/>
</dbReference>
<dbReference type="FunFam" id="3.40.50.300:FF:000425">
    <property type="entry name" value="Probable ABC transporter, ATP-binding subunit"/>
    <property type="match status" value="1"/>
</dbReference>
<dbReference type="EMBL" id="JACHEP010000015">
    <property type="protein sequence ID" value="MBB5325385.1"/>
    <property type="molecule type" value="Genomic_DNA"/>
</dbReference>
<keyword evidence="1" id="KW-0813">Transport</keyword>
<evidence type="ECO:0000256" key="6">
    <source>
        <dbReference type="ARBA" id="ARBA00066388"/>
    </source>
</evidence>
<comment type="caution">
    <text evidence="9">The sequence shown here is derived from an EMBL/GenBank/DDBJ whole genome shotgun (WGS) entry which is preliminary data.</text>
</comment>
<dbReference type="GO" id="GO:0005524">
    <property type="term" value="F:ATP binding"/>
    <property type="evidence" value="ECO:0007669"/>
    <property type="project" value="UniProtKB-KW"/>
</dbReference>
<dbReference type="Gene3D" id="3.40.50.300">
    <property type="entry name" value="P-loop containing nucleotide triphosphate hydrolases"/>
    <property type="match status" value="1"/>
</dbReference>
<dbReference type="GO" id="GO:0016887">
    <property type="term" value="F:ATP hydrolysis activity"/>
    <property type="evidence" value="ECO:0007669"/>
    <property type="project" value="InterPro"/>
</dbReference>
<dbReference type="InterPro" id="IPR017871">
    <property type="entry name" value="ABC_transporter-like_CS"/>
</dbReference>
<dbReference type="SMART" id="SM00382">
    <property type="entry name" value="AAA"/>
    <property type="match status" value="1"/>
</dbReference>
<dbReference type="InterPro" id="IPR003593">
    <property type="entry name" value="AAA+_ATPase"/>
</dbReference>
<dbReference type="RefSeq" id="WP_183254875.1">
    <property type="nucleotide sequence ID" value="NZ_JACHEP010000015.1"/>
</dbReference>
<evidence type="ECO:0000256" key="3">
    <source>
        <dbReference type="ARBA" id="ARBA00022840"/>
    </source>
</evidence>
<evidence type="ECO:0000256" key="1">
    <source>
        <dbReference type="ARBA" id="ARBA00022448"/>
    </source>
</evidence>
<gene>
    <name evidence="9" type="ORF">HNQ34_002486</name>
</gene>
<dbReference type="SUPFAM" id="SSF52540">
    <property type="entry name" value="P-loop containing nucleoside triphosphate hydrolases"/>
    <property type="match status" value="1"/>
</dbReference>
<dbReference type="CDD" id="cd03293">
    <property type="entry name" value="ABC_NrtD_SsuB_transporters"/>
    <property type="match status" value="1"/>
</dbReference>
<protein>
    <recommendedName>
        <fullName evidence="7">Carnitine transport ATP-binding protein OpuCA</fullName>
        <ecNumber evidence="6">7.6.2.9</ecNumber>
    </recommendedName>
</protein>
<evidence type="ECO:0000256" key="4">
    <source>
        <dbReference type="ARBA" id="ARBA00052482"/>
    </source>
</evidence>
<dbReference type="Proteomes" id="UP000520011">
    <property type="component" value="Unassembled WGS sequence"/>
</dbReference>
<comment type="subunit">
    <text evidence="5">The complex is composed of two ATP-binding proteins (OpuCA), two transmembrane proteins (OpuCB and OpuCD) and a solute-binding protein (OpuCC).</text>
</comment>
<proteinExistence type="predicted"/>
<accession>A0A7W8IRF3</accession>
<keyword evidence="10" id="KW-1185">Reference proteome</keyword>
<dbReference type="GO" id="GO:0015418">
    <property type="term" value="F:ABC-type quaternary ammonium compound transporting activity"/>
    <property type="evidence" value="ECO:0007669"/>
    <property type="project" value="UniProtKB-EC"/>
</dbReference>
<evidence type="ECO:0000256" key="7">
    <source>
        <dbReference type="ARBA" id="ARBA00070305"/>
    </source>
</evidence>
<dbReference type="PANTHER" id="PTHR42788">
    <property type="entry name" value="TAURINE IMPORT ATP-BINDING PROTEIN-RELATED"/>
    <property type="match status" value="1"/>
</dbReference>
<reference evidence="9 10" key="1">
    <citation type="submission" date="2020-08" db="EMBL/GenBank/DDBJ databases">
        <title>Genomic Encyclopedia of Type Strains, Phase IV (KMG-IV): sequencing the most valuable type-strain genomes for metagenomic binning, comparative biology and taxonomic classification.</title>
        <authorList>
            <person name="Goeker M."/>
        </authorList>
    </citation>
    <scope>NUCLEOTIDE SEQUENCE [LARGE SCALE GENOMIC DNA]</scope>
    <source>
        <strain evidence="9 10">DSM 16325</strain>
    </source>
</reference>
<dbReference type="InterPro" id="IPR050166">
    <property type="entry name" value="ABC_transporter_ATP-bind"/>
</dbReference>
<dbReference type="InterPro" id="IPR027417">
    <property type="entry name" value="P-loop_NTPase"/>
</dbReference>
<evidence type="ECO:0000256" key="5">
    <source>
        <dbReference type="ARBA" id="ARBA00063934"/>
    </source>
</evidence>